<comment type="caution">
    <text evidence="1">The sequence shown here is derived from an EMBL/GenBank/DDBJ whole genome shotgun (WGS) entry which is preliminary data.</text>
</comment>
<reference evidence="1 2" key="1">
    <citation type="submission" date="2019-01" db="EMBL/GenBank/DDBJ databases">
        <title>Flavobacterium sp. nov.,isolated from freshwater.</title>
        <authorList>
            <person name="Zhang R."/>
            <person name="Du Z.-J."/>
        </authorList>
    </citation>
    <scope>NUCLEOTIDE SEQUENCE [LARGE SCALE GENOMIC DNA]</scope>
    <source>
        <strain evidence="1 2">1E403</strain>
    </source>
</reference>
<evidence type="ECO:0000313" key="1">
    <source>
        <dbReference type="EMBL" id="RWW99609.1"/>
    </source>
</evidence>
<name>A0A3S3QRP2_9FLAO</name>
<sequence length="153" mass="17564">MAYSEIEQSTLDLDIFFTDNKKLIHLASGGGILPDNLIETDAYNDDILKLIPSLNTEFEIEINPNLSEILNLIENGLENYLAGFIEIAKKGFYTYDRSNIGQFNDTTFHLVAKPKTDLNLNEFIEENEIFKTLKVARKHIPQTFDKFDLNLFI</sequence>
<evidence type="ECO:0000313" key="2">
    <source>
        <dbReference type="Proteomes" id="UP000287527"/>
    </source>
</evidence>
<proteinExistence type="predicted"/>
<dbReference type="EMBL" id="SBII01000008">
    <property type="protein sequence ID" value="RWW99609.1"/>
    <property type="molecule type" value="Genomic_DNA"/>
</dbReference>
<protein>
    <submittedName>
        <fullName evidence="1">Uncharacterized protein</fullName>
    </submittedName>
</protein>
<gene>
    <name evidence="1" type="ORF">EPI11_11700</name>
</gene>
<dbReference type="OrthoDB" id="666171at2"/>
<dbReference type="Proteomes" id="UP000287527">
    <property type="component" value="Unassembled WGS sequence"/>
</dbReference>
<keyword evidence="2" id="KW-1185">Reference proteome</keyword>
<dbReference type="RefSeq" id="WP_128390159.1">
    <property type="nucleotide sequence ID" value="NZ_SBII01000008.1"/>
</dbReference>
<organism evidence="1 2">
    <name type="scientific">Flavobacterium cerinum</name>
    <dbReference type="NCBI Taxonomy" id="2502784"/>
    <lineage>
        <taxon>Bacteria</taxon>
        <taxon>Pseudomonadati</taxon>
        <taxon>Bacteroidota</taxon>
        <taxon>Flavobacteriia</taxon>
        <taxon>Flavobacteriales</taxon>
        <taxon>Flavobacteriaceae</taxon>
        <taxon>Flavobacterium</taxon>
    </lineage>
</organism>
<accession>A0A3S3QRP2</accession>
<dbReference type="AlphaFoldDB" id="A0A3S3QRP2"/>